<dbReference type="EMBL" id="CM046397">
    <property type="protein sequence ID" value="KAI8536257.1"/>
    <property type="molecule type" value="Genomic_DNA"/>
</dbReference>
<reference evidence="1" key="1">
    <citation type="submission" date="2022-02" db="EMBL/GenBank/DDBJ databases">
        <title>Plant Genome Project.</title>
        <authorList>
            <person name="Zhang R.-G."/>
        </authorList>
    </citation>
    <scope>NUCLEOTIDE SEQUENCE</scope>
    <source>
        <strain evidence="1">AT1</strain>
    </source>
</reference>
<accession>A0ACC0M5U0</accession>
<organism evidence="1 2">
    <name type="scientific">Rhododendron molle</name>
    <name type="common">Chinese azalea</name>
    <name type="synonym">Azalea mollis</name>
    <dbReference type="NCBI Taxonomy" id="49168"/>
    <lineage>
        <taxon>Eukaryota</taxon>
        <taxon>Viridiplantae</taxon>
        <taxon>Streptophyta</taxon>
        <taxon>Embryophyta</taxon>
        <taxon>Tracheophyta</taxon>
        <taxon>Spermatophyta</taxon>
        <taxon>Magnoliopsida</taxon>
        <taxon>eudicotyledons</taxon>
        <taxon>Gunneridae</taxon>
        <taxon>Pentapetalae</taxon>
        <taxon>asterids</taxon>
        <taxon>Ericales</taxon>
        <taxon>Ericaceae</taxon>
        <taxon>Ericoideae</taxon>
        <taxon>Rhodoreae</taxon>
        <taxon>Rhododendron</taxon>
    </lineage>
</organism>
<dbReference type="Proteomes" id="UP001062846">
    <property type="component" value="Chromosome 10"/>
</dbReference>
<protein>
    <submittedName>
        <fullName evidence="1">Uncharacterized protein</fullName>
    </submittedName>
</protein>
<proteinExistence type="predicted"/>
<evidence type="ECO:0000313" key="1">
    <source>
        <dbReference type="EMBL" id="KAI8536257.1"/>
    </source>
</evidence>
<sequence length="218" mass="24446">MAKPAKFVEKTYQIVNDPANNDIILWNNDGSTFIVWNPTAFSGDLLKKHFKSDNFTSFHRQLNLYGFRKVNYDRWEFSNELFQRGQTRLLCDIRPIPSKEARSAVLAVTVAAAPPLPQGTSSPSPPLPQGTGSPSISGDEQAISSKLIDDNERLRKENSQLHKELSEMRNMCNNIYPLISNYTNKLAETGSQVVKLLDLLSLKWYDGGETSVHDSGSQ</sequence>
<gene>
    <name evidence="1" type="ORF">RHMOL_Rhmol10G0242600</name>
</gene>
<comment type="caution">
    <text evidence="1">The sequence shown here is derived from an EMBL/GenBank/DDBJ whole genome shotgun (WGS) entry which is preliminary data.</text>
</comment>
<evidence type="ECO:0000313" key="2">
    <source>
        <dbReference type="Proteomes" id="UP001062846"/>
    </source>
</evidence>
<name>A0ACC0M5U0_RHOML</name>
<keyword evidence="2" id="KW-1185">Reference proteome</keyword>